<dbReference type="UniPathway" id="UPA00886"/>
<gene>
    <name evidence="5" type="ORF">FOQG_16888</name>
</gene>
<sequence length="280" mass="30834">MSSPLDHPMEASISDGQICDATSGRHTISYPVRFEDSSSLQNCVGNPLQRVLIVCARSCVGIQDVAFPQSSQLKINGQAFPADFLGLKNKPGSVRPIDITDVLCLRPNYNNNVKFTYGPTKRVFYFRILVCMEVPVKDLVEEIHNRLPIDSAKQGYVHCHKCDWGSPAAARAAHTYNASMLPLIYSCKHKVRNGNAPSAGRPHLSRSWRSIYIKPISHDRVTKPKAATPTNSMASHSESSPGLRGASINGKRRKDPVDLTLSDDEDARPLGKRRNTSGNL</sequence>
<evidence type="ECO:0000313" key="5">
    <source>
        <dbReference type="EMBL" id="EXK78446.1"/>
    </source>
</evidence>
<feature type="domain" description="PINIT" evidence="4">
    <location>
        <begin position="1"/>
        <end position="134"/>
    </location>
</feature>
<accession>X0B9K3</accession>
<dbReference type="EMBL" id="JH658519">
    <property type="protein sequence ID" value="EXK78446.1"/>
    <property type="molecule type" value="Genomic_DNA"/>
</dbReference>
<dbReference type="AlphaFoldDB" id="X0B9K3"/>
<dbReference type="Proteomes" id="UP000030663">
    <property type="component" value="Unassembled WGS sequence"/>
</dbReference>
<comment type="pathway">
    <text evidence="1">Protein modification; protein sumoylation.</text>
</comment>
<evidence type="ECO:0000259" key="4">
    <source>
        <dbReference type="PROSITE" id="PS51466"/>
    </source>
</evidence>
<feature type="region of interest" description="Disordered" evidence="3">
    <location>
        <begin position="219"/>
        <end position="280"/>
    </location>
</feature>
<feature type="compositionally biased region" description="Basic residues" evidence="3">
    <location>
        <begin position="270"/>
        <end position="280"/>
    </location>
</feature>
<comment type="similarity">
    <text evidence="2">Belongs to the PIAS family.</text>
</comment>
<evidence type="ECO:0000256" key="2">
    <source>
        <dbReference type="ARBA" id="ARBA00005383"/>
    </source>
</evidence>
<dbReference type="InterPro" id="IPR023321">
    <property type="entry name" value="PINIT"/>
</dbReference>
<keyword evidence="6" id="KW-1185">Reference proteome</keyword>
<dbReference type="Pfam" id="PF14324">
    <property type="entry name" value="PINIT"/>
    <property type="match status" value="1"/>
</dbReference>
<evidence type="ECO:0000256" key="1">
    <source>
        <dbReference type="ARBA" id="ARBA00004718"/>
    </source>
</evidence>
<name>X0B9K3_FUSOX</name>
<dbReference type="InterPro" id="IPR038654">
    <property type="entry name" value="PINIT_sf"/>
</dbReference>
<reference evidence="5 6" key="1">
    <citation type="submission" date="2011-11" db="EMBL/GenBank/DDBJ databases">
        <title>The Genome Sequence of Fusarium oxysporum PHW815.</title>
        <authorList>
            <consortium name="The Broad Institute Genome Sequencing Platform"/>
            <person name="Ma L.-J."/>
            <person name="Gale L.R."/>
            <person name="Schwartz D.C."/>
            <person name="Zhou S."/>
            <person name="Corby-Kistler H."/>
            <person name="Young S.K."/>
            <person name="Zeng Q."/>
            <person name="Gargeya S."/>
            <person name="Fitzgerald M."/>
            <person name="Haas B."/>
            <person name="Abouelleil A."/>
            <person name="Alvarado L."/>
            <person name="Arachchi H.M."/>
            <person name="Berlin A."/>
            <person name="Brown A."/>
            <person name="Chapman S.B."/>
            <person name="Chen Z."/>
            <person name="Dunbar C."/>
            <person name="Freedman E."/>
            <person name="Gearin G."/>
            <person name="Goldberg J."/>
            <person name="Griggs A."/>
            <person name="Gujja S."/>
            <person name="Heiman D."/>
            <person name="Howarth C."/>
            <person name="Larson L."/>
            <person name="Lui A."/>
            <person name="MacDonald P.J.P."/>
            <person name="Montmayeur A."/>
            <person name="Murphy C."/>
            <person name="Neiman D."/>
            <person name="Pearson M."/>
            <person name="Priest M."/>
            <person name="Roberts A."/>
            <person name="Saif S."/>
            <person name="Shea T."/>
            <person name="Shenoy N."/>
            <person name="Sisk P."/>
            <person name="Stolte C."/>
            <person name="Sykes S."/>
            <person name="Wortman J."/>
            <person name="Nusbaum C."/>
            <person name="Birren B."/>
        </authorList>
    </citation>
    <scope>NUCLEOTIDE SEQUENCE [LARGE SCALE GENOMIC DNA]</scope>
    <source>
        <strain evidence="5 6">54005</strain>
    </source>
</reference>
<proteinExistence type="inferred from homology"/>
<dbReference type="GO" id="GO:0016925">
    <property type="term" value="P:protein sumoylation"/>
    <property type="evidence" value="ECO:0007669"/>
    <property type="project" value="UniProtKB-UniPathway"/>
</dbReference>
<protein>
    <recommendedName>
        <fullName evidence="4">PINIT domain-containing protein</fullName>
    </recommendedName>
</protein>
<dbReference type="PROSITE" id="PS51466">
    <property type="entry name" value="PINIT"/>
    <property type="match status" value="1"/>
</dbReference>
<dbReference type="Gene3D" id="2.60.120.780">
    <property type="entry name" value="PINIT domain"/>
    <property type="match status" value="1"/>
</dbReference>
<organism evidence="5 6">
    <name type="scientific">Fusarium oxysporum f. sp. raphani 54005</name>
    <dbReference type="NCBI Taxonomy" id="1089458"/>
    <lineage>
        <taxon>Eukaryota</taxon>
        <taxon>Fungi</taxon>
        <taxon>Dikarya</taxon>
        <taxon>Ascomycota</taxon>
        <taxon>Pezizomycotina</taxon>
        <taxon>Sordariomycetes</taxon>
        <taxon>Hypocreomycetidae</taxon>
        <taxon>Hypocreales</taxon>
        <taxon>Nectriaceae</taxon>
        <taxon>Fusarium</taxon>
        <taxon>Fusarium oxysporum species complex</taxon>
    </lineage>
</organism>
<feature type="compositionally biased region" description="Polar residues" evidence="3">
    <location>
        <begin position="228"/>
        <end position="240"/>
    </location>
</feature>
<evidence type="ECO:0000256" key="3">
    <source>
        <dbReference type="SAM" id="MobiDB-lite"/>
    </source>
</evidence>
<evidence type="ECO:0000313" key="6">
    <source>
        <dbReference type="Proteomes" id="UP000030663"/>
    </source>
</evidence>
<dbReference type="HOGENOM" id="CLU_994141_0_0_1"/>
<dbReference type="OrthoDB" id="28127at2759"/>